<reference evidence="2" key="1">
    <citation type="journal article" date="2022" name="Mol. Ecol. Resour.">
        <title>The genomes of chicory, endive, great burdock and yacon provide insights into Asteraceae palaeo-polyploidization history and plant inulin production.</title>
        <authorList>
            <person name="Fan W."/>
            <person name="Wang S."/>
            <person name="Wang H."/>
            <person name="Wang A."/>
            <person name="Jiang F."/>
            <person name="Liu H."/>
            <person name="Zhao H."/>
            <person name="Xu D."/>
            <person name="Zhang Y."/>
        </authorList>
    </citation>
    <scope>NUCLEOTIDE SEQUENCE [LARGE SCALE GENOMIC DNA]</scope>
    <source>
        <strain evidence="2">cv. Yunnan</strain>
    </source>
</reference>
<organism evidence="1 2">
    <name type="scientific">Smallanthus sonchifolius</name>
    <dbReference type="NCBI Taxonomy" id="185202"/>
    <lineage>
        <taxon>Eukaryota</taxon>
        <taxon>Viridiplantae</taxon>
        <taxon>Streptophyta</taxon>
        <taxon>Embryophyta</taxon>
        <taxon>Tracheophyta</taxon>
        <taxon>Spermatophyta</taxon>
        <taxon>Magnoliopsida</taxon>
        <taxon>eudicotyledons</taxon>
        <taxon>Gunneridae</taxon>
        <taxon>Pentapetalae</taxon>
        <taxon>asterids</taxon>
        <taxon>campanulids</taxon>
        <taxon>Asterales</taxon>
        <taxon>Asteraceae</taxon>
        <taxon>Asteroideae</taxon>
        <taxon>Heliantheae alliance</taxon>
        <taxon>Millerieae</taxon>
        <taxon>Smallanthus</taxon>
    </lineage>
</organism>
<protein>
    <submittedName>
        <fullName evidence="1">Uncharacterized protein</fullName>
    </submittedName>
</protein>
<dbReference type="EMBL" id="CM042019">
    <property type="protein sequence ID" value="KAI3824322.1"/>
    <property type="molecule type" value="Genomic_DNA"/>
</dbReference>
<dbReference type="Proteomes" id="UP001056120">
    <property type="component" value="Linkage Group LG02"/>
</dbReference>
<accession>A0ACB9JW94</accession>
<sequence length="780" mass="88035">MGVKNLWEILESCKKTLPLHHLQNKRVCIDLSCWMVQLHKVNKSHCSMKDKLYLKGLFHRIRVLIALNCSLIFVTDGSIPGIKVSTYRRRLHLENEGNQDESSQNKNTSLQRNMGSEFSCMIKEAKILGSTLGVPCLDGIEEGEAQCALLDSESLCDGCFSSDSDIFLFGARTVYRDICLGEGGYVVCYEMDDIEKKLGFGRNSLIALAVLLGCDYSPGVRGIGPELACQIVRSYGESVVLQRLATEELLLRKKANGSKKQNQVRGFNNKENIPPQEANINGHKSNLPRNHQFQQVMDAYLKPKCHSADSQMVQRVLGMHPFQPTRLLQTCHRFFEWPPGKTDEYILPKIAERDLRRFANLRCTSSDLGVRLPLDKMPVKCPISEIIKRRKAQGKECFEVSWEDIEGLSSSIVPGELVHSACPEKIVEFEQRIAEKNKPKPRKPKKTDTNKSVNEVEARLQELLLEIEGTCFSSQNYRLIDEPMVNTRSNIDEVNVTENHRCDIETEVDRCSSGQNFRLIDEPLVNTRSNINEVKMTENRSWDIETDVGIYSSGQSYRLIDESMVNTRSNINKVNATENRSCDIETAVGRCSSGQSSRLIDEPLVNTRSNIKEVNVTENRKCDIETEVGKCSSGQNYRLIDEPLVNTRSNIDKVNVTDNRSCDIDTAVGRFSSGQNHRLIVEPLVNTRSNFDKVNVTENCRCDIETEVVNLSTPLVMKPNRKVETQIVDLVSPFSVVCRSENLAVDVIDLSESETEVSPEHAKKSREVGLFVAKIRDNFS</sequence>
<comment type="caution">
    <text evidence="1">The sequence shown here is derived from an EMBL/GenBank/DDBJ whole genome shotgun (WGS) entry which is preliminary data.</text>
</comment>
<gene>
    <name evidence="1" type="ORF">L1987_05780</name>
</gene>
<proteinExistence type="predicted"/>
<name>A0ACB9JW94_9ASTR</name>
<evidence type="ECO:0000313" key="1">
    <source>
        <dbReference type="EMBL" id="KAI3824322.1"/>
    </source>
</evidence>
<reference evidence="1 2" key="2">
    <citation type="journal article" date="2022" name="Mol. Ecol. Resour.">
        <title>The genomes of chicory, endive, great burdock and yacon provide insights into Asteraceae paleo-polyploidization history and plant inulin production.</title>
        <authorList>
            <person name="Fan W."/>
            <person name="Wang S."/>
            <person name="Wang H."/>
            <person name="Wang A."/>
            <person name="Jiang F."/>
            <person name="Liu H."/>
            <person name="Zhao H."/>
            <person name="Xu D."/>
            <person name="Zhang Y."/>
        </authorList>
    </citation>
    <scope>NUCLEOTIDE SEQUENCE [LARGE SCALE GENOMIC DNA]</scope>
    <source>
        <strain evidence="2">cv. Yunnan</strain>
        <tissue evidence="1">Leaves</tissue>
    </source>
</reference>
<keyword evidence="2" id="KW-1185">Reference proteome</keyword>
<evidence type="ECO:0000313" key="2">
    <source>
        <dbReference type="Proteomes" id="UP001056120"/>
    </source>
</evidence>